<dbReference type="Pfam" id="PF02152">
    <property type="entry name" value="FolB"/>
    <property type="match status" value="1"/>
</dbReference>
<dbReference type="InterPro" id="IPR043133">
    <property type="entry name" value="GTP-CH-I_C/QueF"/>
</dbReference>
<gene>
    <name evidence="2" type="ORF">EOD42_20265</name>
</gene>
<comment type="caution">
    <text evidence="2">The sequence shown here is derived from an EMBL/GenBank/DDBJ whole genome shotgun (WGS) entry which is preliminary data.</text>
</comment>
<evidence type="ECO:0000313" key="3">
    <source>
        <dbReference type="Proteomes" id="UP000282957"/>
    </source>
</evidence>
<dbReference type="GO" id="GO:0004150">
    <property type="term" value="F:dihydroneopterin aldolase activity"/>
    <property type="evidence" value="ECO:0007669"/>
    <property type="project" value="InterPro"/>
</dbReference>
<organism evidence="2 3">
    <name type="scientific">Rhodovarius crocodyli</name>
    <dbReference type="NCBI Taxonomy" id="1979269"/>
    <lineage>
        <taxon>Bacteria</taxon>
        <taxon>Pseudomonadati</taxon>
        <taxon>Pseudomonadota</taxon>
        <taxon>Alphaproteobacteria</taxon>
        <taxon>Acetobacterales</taxon>
        <taxon>Roseomonadaceae</taxon>
        <taxon>Rhodovarius</taxon>
    </lineage>
</organism>
<dbReference type="Proteomes" id="UP000282957">
    <property type="component" value="Unassembled WGS sequence"/>
</dbReference>
<evidence type="ECO:0000313" key="2">
    <source>
        <dbReference type="EMBL" id="RVT92066.1"/>
    </source>
</evidence>
<dbReference type="Gene3D" id="3.30.1130.10">
    <property type="match status" value="1"/>
</dbReference>
<keyword evidence="3" id="KW-1185">Reference proteome</keyword>
<reference evidence="2 3" key="1">
    <citation type="submission" date="2019-01" db="EMBL/GenBank/DDBJ databases">
        <authorList>
            <person name="Chen W.-M."/>
        </authorList>
    </citation>
    <scope>NUCLEOTIDE SEQUENCE [LARGE SCALE GENOMIC DNA]</scope>
    <source>
        <strain evidence="2 3">CCP-6</strain>
    </source>
</reference>
<evidence type="ECO:0000259" key="1">
    <source>
        <dbReference type="SMART" id="SM00905"/>
    </source>
</evidence>
<sequence>MAAPMRRPAPVISTLPAMNAPSALCAIRRAGPISRAQHAPPPGSGTSMEAITLFPEGYVASRVTGITVEVAVGIHPWERFPERPNLLSVDVEMFVPVEAVQPSAEGIVDYDPIRRLVKSWSGRGHVEYLETLAEEALAEVFRDARVKAARIRIMKRQIFPESEGAGIELFRRRA</sequence>
<dbReference type="SMART" id="SM00905">
    <property type="entry name" value="FolB"/>
    <property type="match status" value="1"/>
</dbReference>
<dbReference type="SUPFAM" id="SSF55620">
    <property type="entry name" value="Tetrahydrobiopterin biosynthesis enzymes-like"/>
    <property type="match status" value="1"/>
</dbReference>
<name>A0A437M398_9PROT</name>
<dbReference type="InterPro" id="IPR006157">
    <property type="entry name" value="FolB_dom"/>
</dbReference>
<dbReference type="OrthoDB" id="5297888at2"/>
<dbReference type="EMBL" id="SACL01000008">
    <property type="protein sequence ID" value="RVT92066.1"/>
    <property type="molecule type" value="Genomic_DNA"/>
</dbReference>
<protein>
    <submittedName>
        <fullName evidence="2">Dihydroneopterin aldolase</fullName>
    </submittedName>
</protein>
<feature type="domain" description="Dihydroneopterin aldolase/epimerase" evidence="1">
    <location>
        <begin position="61"/>
        <end position="171"/>
    </location>
</feature>
<accession>A0A437M398</accession>
<proteinExistence type="predicted"/>
<dbReference type="GO" id="GO:0006760">
    <property type="term" value="P:folic acid-containing compound metabolic process"/>
    <property type="evidence" value="ECO:0007669"/>
    <property type="project" value="InterPro"/>
</dbReference>
<dbReference type="AlphaFoldDB" id="A0A437M398"/>